<reference evidence="7 8" key="1">
    <citation type="journal article" date="2019" name="Int. J. Syst. Evol. Microbiol.">
        <title>The Global Catalogue of Microorganisms (GCM) 10K type strain sequencing project: providing services to taxonomists for standard genome sequencing and annotation.</title>
        <authorList>
            <consortium name="The Broad Institute Genomics Platform"/>
            <consortium name="The Broad Institute Genome Sequencing Center for Infectious Disease"/>
            <person name="Wu L."/>
            <person name="Ma J."/>
        </authorList>
    </citation>
    <scope>NUCLEOTIDE SEQUENCE [LARGE SCALE GENOMIC DNA]</scope>
    <source>
        <strain evidence="7 8">XZGYJ-43</strain>
    </source>
</reference>
<proteinExistence type="predicted"/>
<feature type="transmembrane region" description="Helical" evidence="6">
    <location>
        <begin position="156"/>
        <end position="178"/>
    </location>
</feature>
<keyword evidence="8" id="KW-1185">Reference proteome</keyword>
<comment type="caution">
    <text evidence="7">The sequence shown here is derived from an EMBL/GenBank/DDBJ whole genome shotgun (WGS) entry which is preliminary data.</text>
</comment>
<dbReference type="GO" id="GO:0005886">
    <property type="term" value="C:plasma membrane"/>
    <property type="evidence" value="ECO:0007669"/>
    <property type="project" value="UniProtKB-SubCell"/>
</dbReference>
<evidence type="ECO:0000256" key="6">
    <source>
        <dbReference type="SAM" id="Phobius"/>
    </source>
</evidence>
<sequence length="331" mass="35631">MTSGLAAGPLFGLPLADLWFALTFAILGAFLFLDGFDFGVGALFVLRDDDHEREQLLAVVGPFWDGNEVWLVVFGGVLFAVFPSVYAALFTRYYLLMFAILAALILRGLAPEMYEQRHDETWQRWWGRSFVVGSVAAPFFLGTFVGLWLFGAPHAFSPRAALVGVAVVALTVVDGVAFTRLKVRGDLRDALRPYGVWSAVAYLVLAVAVLATVGLSAPSLRQRLLSPLGLGLVVLTVLLTAGYVVATRRDRYYAAFASVAGLVFGLVALVARLMYPYVDPAARTTVAEGIVGTLSLNLVSIGAVFLLPLVCLYFAVLYSAFGGPIEAGEGY</sequence>
<keyword evidence="5 6" id="KW-0472">Membrane</keyword>
<feature type="transmembrane region" description="Helical" evidence="6">
    <location>
        <begin position="224"/>
        <end position="245"/>
    </location>
</feature>
<evidence type="ECO:0000256" key="5">
    <source>
        <dbReference type="ARBA" id="ARBA00023136"/>
    </source>
</evidence>
<feature type="transmembrane region" description="Helical" evidence="6">
    <location>
        <begin position="20"/>
        <end position="46"/>
    </location>
</feature>
<dbReference type="PANTHER" id="PTHR43141:SF4">
    <property type="entry name" value="CYTOCHROME BD2 SUBUNIT II"/>
    <property type="match status" value="1"/>
</dbReference>
<gene>
    <name evidence="7" type="ORF">ACFQJ9_05005</name>
</gene>
<evidence type="ECO:0000256" key="3">
    <source>
        <dbReference type="ARBA" id="ARBA00022692"/>
    </source>
</evidence>
<evidence type="ECO:0000256" key="2">
    <source>
        <dbReference type="ARBA" id="ARBA00022475"/>
    </source>
</evidence>
<evidence type="ECO:0000313" key="7">
    <source>
        <dbReference type="EMBL" id="MFC7198784.1"/>
    </source>
</evidence>
<dbReference type="PANTHER" id="PTHR43141">
    <property type="entry name" value="CYTOCHROME BD2 SUBUNIT II"/>
    <property type="match status" value="1"/>
</dbReference>
<feature type="transmembrane region" description="Helical" evidence="6">
    <location>
        <begin position="199"/>
        <end position="218"/>
    </location>
</feature>
<dbReference type="AlphaFoldDB" id="A0ABD5Z0U1"/>
<evidence type="ECO:0000313" key="8">
    <source>
        <dbReference type="Proteomes" id="UP001596447"/>
    </source>
</evidence>
<evidence type="ECO:0000256" key="1">
    <source>
        <dbReference type="ARBA" id="ARBA00004651"/>
    </source>
</evidence>
<keyword evidence="3 6" id="KW-0812">Transmembrane</keyword>
<comment type="subcellular location">
    <subcellularLocation>
        <location evidence="1">Cell membrane</location>
        <topology evidence="1">Multi-pass membrane protein</topology>
    </subcellularLocation>
</comment>
<evidence type="ECO:0000256" key="4">
    <source>
        <dbReference type="ARBA" id="ARBA00022989"/>
    </source>
</evidence>
<keyword evidence="4 6" id="KW-1133">Transmembrane helix</keyword>
<feature type="transmembrane region" description="Helical" evidence="6">
    <location>
        <begin position="295"/>
        <end position="321"/>
    </location>
</feature>
<dbReference type="RefSeq" id="WP_279528742.1">
    <property type="nucleotide sequence ID" value="NZ_CP122312.1"/>
</dbReference>
<feature type="transmembrane region" description="Helical" evidence="6">
    <location>
        <begin position="252"/>
        <end position="275"/>
    </location>
</feature>
<name>A0ABD5Z0U1_9EURY</name>
<dbReference type="Pfam" id="PF02322">
    <property type="entry name" value="Cyt_bd_oxida_II"/>
    <property type="match status" value="1"/>
</dbReference>
<accession>A0ABD5Z0U1</accession>
<keyword evidence="2" id="KW-1003">Cell membrane</keyword>
<feature type="transmembrane region" description="Helical" evidence="6">
    <location>
        <begin position="67"/>
        <end position="87"/>
    </location>
</feature>
<organism evidence="7 8">
    <name type="scientific">Halospeciosus flavus</name>
    <dbReference type="NCBI Taxonomy" id="3032283"/>
    <lineage>
        <taxon>Archaea</taxon>
        <taxon>Methanobacteriati</taxon>
        <taxon>Methanobacteriota</taxon>
        <taxon>Stenosarchaea group</taxon>
        <taxon>Halobacteria</taxon>
        <taxon>Halobacteriales</taxon>
        <taxon>Halobacteriaceae</taxon>
        <taxon>Halospeciosus</taxon>
    </lineage>
</organism>
<dbReference type="Proteomes" id="UP001596447">
    <property type="component" value="Unassembled WGS sequence"/>
</dbReference>
<feature type="transmembrane region" description="Helical" evidence="6">
    <location>
        <begin position="93"/>
        <end position="110"/>
    </location>
</feature>
<dbReference type="InterPro" id="IPR003317">
    <property type="entry name" value="Cyt-d_oxidase_su2"/>
</dbReference>
<protein>
    <submittedName>
        <fullName evidence="7">Cytochrome d ubiquinol oxidase subunit II</fullName>
    </submittedName>
</protein>
<feature type="transmembrane region" description="Helical" evidence="6">
    <location>
        <begin position="130"/>
        <end position="150"/>
    </location>
</feature>
<dbReference type="EMBL" id="JBHTAR010000011">
    <property type="protein sequence ID" value="MFC7198784.1"/>
    <property type="molecule type" value="Genomic_DNA"/>
</dbReference>